<keyword evidence="6 7" id="KW-0472">Membrane</keyword>
<keyword evidence="3" id="KW-0813">Transport</keyword>
<dbReference type="InterPro" id="IPR005829">
    <property type="entry name" value="Sugar_transporter_CS"/>
</dbReference>
<keyword evidence="5 7" id="KW-1133">Transmembrane helix</keyword>
<evidence type="ECO:0000256" key="4">
    <source>
        <dbReference type="ARBA" id="ARBA00022692"/>
    </source>
</evidence>
<reference evidence="9 10" key="1">
    <citation type="submission" date="2007-08" db="EMBL/GenBank/DDBJ databases">
        <title>Complete sequence of Roseiflexus castenholzii DSM 13941.</title>
        <authorList>
            <consortium name="US DOE Joint Genome Institute"/>
            <person name="Copeland A."/>
            <person name="Lucas S."/>
            <person name="Lapidus A."/>
            <person name="Barry K."/>
            <person name="Glavina del Rio T."/>
            <person name="Dalin E."/>
            <person name="Tice H."/>
            <person name="Pitluck S."/>
            <person name="Thompson L.S."/>
            <person name="Brettin T."/>
            <person name="Bruce D."/>
            <person name="Detter J.C."/>
            <person name="Han C."/>
            <person name="Tapia R."/>
            <person name="Schmutz J."/>
            <person name="Larimer F."/>
            <person name="Land M."/>
            <person name="Hauser L."/>
            <person name="Kyrpides N."/>
            <person name="Mikhailova N."/>
            <person name="Bryant D.A."/>
            <person name="Hanada S."/>
            <person name="Tsukatani Y."/>
            <person name="Richardson P."/>
        </authorList>
    </citation>
    <scope>NUCLEOTIDE SEQUENCE [LARGE SCALE GENOMIC DNA]</scope>
    <source>
        <strain evidence="10">DSM 13941 / HLO8</strain>
    </source>
</reference>
<feature type="transmembrane region" description="Helical" evidence="7">
    <location>
        <begin position="174"/>
        <end position="196"/>
    </location>
</feature>
<dbReference type="GO" id="GO:0005886">
    <property type="term" value="C:plasma membrane"/>
    <property type="evidence" value="ECO:0007669"/>
    <property type="project" value="UniProtKB-SubCell"/>
</dbReference>
<dbReference type="InterPro" id="IPR001958">
    <property type="entry name" value="Tet-R_TetA/multi-R_MdtG-like"/>
</dbReference>
<evidence type="ECO:0000313" key="10">
    <source>
        <dbReference type="Proteomes" id="UP000000263"/>
    </source>
</evidence>
<dbReference type="PROSITE" id="PS00216">
    <property type="entry name" value="SUGAR_TRANSPORT_1"/>
    <property type="match status" value="1"/>
</dbReference>
<feature type="transmembrane region" description="Helical" evidence="7">
    <location>
        <begin position="226"/>
        <end position="245"/>
    </location>
</feature>
<dbReference type="PANTHER" id="PTHR23504:SF15">
    <property type="entry name" value="MAJOR FACILITATOR SUPERFAMILY (MFS) PROFILE DOMAIN-CONTAINING PROTEIN"/>
    <property type="match status" value="1"/>
</dbReference>
<dbReference type="KEGG" id="rca:Rcas_0829"/>
<keyword evidence="4 7" id="KW-0812">Transmembrane</keyword>
<evidence type="ECO:0000256" key="1">
    <source>
        <dbReference type="ARBA" id="ARBA00004651"/>
    </source>
</evidence>
<dbReference type="Proteomes" id="UP000000263">
    <property type="component" value="Chromosome"/>
</dbReference>
<evidence type="ECO:0000256" key="7">
    <source>
        <dbReference type="SAM" id="Phobius"/>
    </source>
</evidence>
<feature type="transmembrane region" description="Helical" evidence="7">
    <location>
        <begin position="110"/>
        <end position="135"/>
    </location>
</feature>
<dbReference type="InterPro" id="IPR036259">
    <property type="entry name" value="MFS_trans_sf"/>
</dbReference>
<evidence type="ECO:0000313" key="9">
    <source>
        <dbReference type="EMBL" id="ABU56946.1"/>
    </source>
</evidence>
<dbReference type="HOGENOM" id="CLU_001265_10_11_0"/>
<name>A7NHJ9_ROSCS</name>
<comment type="similarity">
    <text evidence="2">Belongs to the major facilitator superfamily. TCR/Tet family.</text>
</comment>
<feature type="transmembrane region" description="Helical" evidence="7">
    <location>
        <begin position="48"/>
        <end position="69"/>
    </location>
</feature>
<comment type="subcellular location">
    <subcellularLocation>
        <location evidence="1">Cell membrane</location>
        <topology evidence="1">Multi-pass membrane protein</topology>
    </subcellularLocation>
</comment>
<dbReference type="PANTHER" id="PTHR23504">
    <property type="entry name" value="MAJOR FACILITATOR SUPERFAMILY DOMAIN-CONTAINING PROTEIN 10"/>
    <property type="match status" value="1"/>
</dbReference>
<dbReference type="eggNOG" id="COG2814">
    <property type="taxonomic scope" value="Bacteria"/>
</dbReference>
<dbReference type="STRING" id="383372.Rcas_0829"/>
<feature type="transmembrane region" description="Helical" evidence="7">
    <location>
        <begin position="7"/>
        <end position="28"/>
    </location>
</feature>
<dbReference type="InterPro" id="IPR020846">
    <property type="entry name" value="MFS_dom"/>
</dbReference>
<evidence type="ECO:0000256" key="3">
    <source>
        <dbReference type="ARBA" id="ARBA00022448"/>
    </source>
</evidence>
<proteinExistence type="inferred from homology"/>
<feature type="transmembrane region" description="Helical" evidence="7">
    <location>
        <begin position="81"/>
        <end position="104"/>
    </location>
</feature>
<evidence type="ECO:0000259" key="8">
    <source>
        <dbReference type="PROSITE" id="PS50850"/>
    </source>
</evidence>
<feature type="domain" description="Major facilitator superfamily (MFS) profile" evidence="8">
    <location>
        <begin position="6"/>
        <end position="412"/>
    </location>
</feature>
<accession>A7NHJ9</accession>
<dbReference type="AlphaFoldDB" id="A7NHJ9"/>
<dbReference type="OrthoDB" id="9793283at2"/>
<feature type="transmembrane region" description="Helical" evidence="7">
    <location>
        <begin position="319"/>
        <end position="341"/>
    </location>
</feature>
<dbReference type="PROSITE" id="PS50850">
    <property type="entry name" value="MFS"/>
    <property type="match status" value="1"/>
</dbReference>
<keyword evidence="10" id="KW-1185">Reference proteome</keyword>
<dbReference type="InterPro" id="IPR011701">
    <property type="entry name" value="MFS"/>
</dbReference>
<feature type="transmembrane region" description="Helical" evidence="7">
    <location>
        <begin position="265"/>
        <end position="283"/>
    </location>
</feature>
<sequence>MTSRSPRLFIFLTVLIDLLGVGIVLPLMPYYVKIVEQSSIPWLAANRAMIVGALMASFALMQFLFAPVLGALSDRYGRRPILLLSLVGSALSYTLFGMAEYLSFLGVETVLAILFLGRILSGITGASISTAQAYIADVTTPEERAKGMGMIGAAFGLGFMLGPALGGLLSTVNLALPAFVAAGLALANVGFGYFNLPESLPRERRTVTSVRGVNPLERVSALLRRASIRPLLIGVLMLNLAFASLQSNFAVFSDVRFGFGPLDNALIFTLVGLLAVLMQGVLIRRLVLAFGEARLVIAGMALMSLGFVAIAVVPQAWMLFPVIGVVAIGSGMATPSLTSLISRRVAAHEQGMTLGGTQALTSLAMIIGPIFAGVTFDSIGAGAPYYLGGILIAAAITVVGSALLPMIRQRVEQPQGSLVVGRMETE</sequence>
<dbReference type="EMBL" id="CP000804">
    <property type="protein sequence ID" value="ABU56946.1"/>
    <property type="molecule type" value="Genomic_DNA"/>
</dbReference>
<dbReference type="PRINTS" id="PR01035">
    <property type="entry name" value="TCRTETA"/>
</dbReference>
<dbReference type="SUPFAM" id="SSF103473">
    <property type="entry name" value="MFS general substrate transporter"/>
    <property type="match status" value="1"/>
</dbReference>
<feature type="transmembrane region" description="Helical" evidence="7">
    <location>
        <begin position="385"/>
        <end position="407"/>
    </location>
</feature>
<dbReference type="GO" id="GO:0022857">
    <property type="term" value="F:transmembrane transporter activity"/>
    <property type="evidence" value="ECO:0007669"/>
    <property type="project" value="InterPro"/>
</dbReference>
<feature type="transmembrane region" description="Helical" evidence="7">
    <location>
        <begin position="353"/>
        <end position="373"/>
    </location>
</feature>
<evidence type="ECO:0000256" key="6">
    <source>
        <dbReference type="ARBA" id="ARBA00023136"/>
    </source>
</evidence>
<dbReference type="Pfam" id="PF07690">
    <property type="entry name" value="MFS_1"/>
    <property type="match status" value="1"/>
</dbReference>
<feature type="transmembrane region" description="Helical" evidence="7">
    <location>
        <begin position="295"/>
        <end position="313"/>
    </location>
</feature>
<dbReference type="Gene3D" id="1.20.1250.20">
    <property type="entry name" value="MFS general substrate transporter like domains"/>
    <property type="match status" value="1"/>
</dbReference>
<organism evidence="9 10">
    <name type="scientific">Roseiflexus castenholzii (strain DSM 13941 / HLO8)</name>
    <dbReference type="NCBI Taxonomy" id="383372"/>
    <lineage>
        <taxon>Bacteria</taxon>
        <taxon>Bacillati</taxon>
        <taxon>Chloroflexota</taxon>
        <taxon>Chloroflexia</taxon>
        <taxon>Chloroflexales</taxon>
        <taxon>Roseiflexineae</taxon>
        <taxon>Roseiflexaceae</taxon>
        <taxon>Roseiflexus</taxon>
    </lineage>
</organism>
<feature type="transmembrane region" description="Helical" evidence="7">
    <location>
        <begin position="147"/>
        <end position="168"/>
    </location>
</feature>
<protein>
    <submittedName>
        <fullName evidence="9">Major facilitator superfamily MFS_1</fullName>
    </submittedName>
</protein>
<dbReference type="RefSeq" id="WP_012119376.1">
    <property type="nucleotide sequence ID" value="NC_009767.1"/>
</dbReference>
<evidence type="ECO:0000256" key="2">
    <source>
        <dbReference type="ARBA" id="ARBA00007520"/>
    </source>
</evidence>
<gene>
    <name evidence="9" type="ordered locus">Rcas_0829</name>
</gene>
<evidence type="ECO:0000256" key="5">
    <source>
        <dbReference type="ARBA" id="ARBA00022989"/>
    </source>
</evidence>